<evidence type="ECO:0000313" key="1">
    <source>
        <dbReference type="EMBL" id="DAE26877.1"/>
    </source>
</evidence>
<protein>
    <submittedName>
        <fullName evidence="1">Uncharacterized protein</fullName>
    </submittedName>
</protein>
<organism evidence="1">
    <name type="scientific">virus sp. ctCsQ3</name>
    <dbReference type="NCBI Taxonomy" id="2826794"/>
    <lineage>
        <taxon>Viruses</taxon>
    </lineage>
</organism>
<dbReference type="EMBL" id="BK015823">
    <property type="protein sequence ID" value="DAE26877.1"/>
    <property type="molecule type" value="Genomic_DNA"/>
</dbReference>
<accession>A0A8S5R796</accession>
<name>A0A8S5R796_9VIRU</name>
<proteinExistence type="predicted"/>
<reference evidence="1" key="1">
    <citation type="journal article" date="2021" name="Proc. Natl. Acad. Sci. U.S.A.">
        <title>A Catalog of Tens of Thousands of Viruses from Human Metagenomes Reveals Hidden Associations with Chronic Diseases.</title>
        <authorList>
            <person name="Tisza M.J."/>
            <person name="Buck C.B."/>
        </authorList>
    </citation>
    <scope>NUCLEOTIDE SEQUENCE</scope>
    <source>
        <strain evidence="1">CtCsQ3</strain>
    </source>
</reference>
<sequence>MRFEIKGDTITSETLRKTNIYKIVEKIPFGFYVWNIGENMGSDEYIPVCQDLYPGIKDDYSINSDTLRAIKLPKEEVELLREAAAWGVNSIETARKALKSRRHSYMAEKKRESARKTIVIFERITE</sequence>